<dbReference type="GO" id="GO:0006629">
    <property type="term" value="P:lipid metabolic process"/>
    <property type="evidence" value="ECO:0007669"/>
    <property type="project" value="InterPro"/>
</dbReference>
<feature type="signal peptide" evidence="3">
    <location>
        <begin position="1"/>
        <end position="20"/>
    </location>
</feature>
<protein>
    <submittedName>
        <fullName evidence="5">Lipase-3 domain-containing protein</fullName>
    </submittedName>
</protein>
<evidence type="ECO:0000259" key="4">
    <source>
        <dbReference type="Pfam" id="PF01764"/>
    </source>
</evidence>
<reference evidence="5" key="1">
    <citation type="submission" date="2020-05" db="EMBL/GenBank/DDBJ databases">
        <title>Mycena genomes resolve the evolution of fungal bioluminescence.</title>
        <authorList>
            <person name="Tsai I.J."/>
        </authorList>
    </citation>
    <scope>NUCLEOTIDE SEQUENCE</scope>
    <source>
        <strain evidence="5">CCC161011</strain>
    </source>
</reference>
<name>A0A8H6Y8E4_9AGAR</name>
<dbReference type="PANTHER" id="PTHR46640:SF1">
    <property type="entry name" value="FUNGAL LIPASE-LIKE DOMAIN-CONTAINING PROTEIN-RELATED"/>
    <property type="match status" value="1"/>
</dbReference>
<dbReference type="SUPFAM" id="SSF53474">
    <property type="entry name" value="alpha/beta-Hydrolases"/>
    <property type="match status" value="1"/>
</dbReference>
<dbReference type="InterPro" id="IPR002921">
    <property type="entry name" value="Fungal_lipase-type"/>
</dbReference>
<evidence type="ECO:0000313" key="5">
    <source>
        <dbReference type="EMBL" id="KAF7354061.1"/>
    </source>
</evidence>
<dbReference type="Gene3D" id="3.40.50.1820">
    <property type="entry name" value="alpha/beta hydrolase"/>
    <property type="match status" value="1"/>
</dbReference>
<evidence type="ECO:0000256" key="3">
    <source>
        <dbReference type="SAM" id="SignalP"/>
    </source>
</evidence>
<accession>A0A8H6Y8E4</accession>
<dbReference type="InterPro" id="IPR051299">
    <property type="entry name" value="AB_hydrolase_lip/est"/>
</dbReference>
<keyword evidence="6" id="KW-1185">Reference proteome</keyword>
<gene>
    <name evidence="5" type="ORF">MVEN_01093400</name>
</gene>
<evidence type="ECO:0000313" key="6">
    <source>
        <dbReference type="Proteomes" id="UP000620124"/>
    </source>
</evidence>
<organism evidence="5 6">
    <name type="scientific">Mycena venus</name>
    <dbReference type="NCBI Taxonomy" id="2733690"/>
    <lineage>
        <taxon>Eukaryota</taxon>
        <taxon>Fungi</taxon>
        <taxon>Dikarya</taxon>
        <taxon>Basidiomycota</taxon>
        <taxon>Agaricomycotina</taxon>
        <taxon>Agaricomycetes</taxon>
        <taxon>Agaricomycetidae</taxon>
        <taxon>Agaricales</taxon>
        <taxon>Marasmiineae</taxon>
        <taxon>Mycenaceae</taxon>
        <taxon>Mycena</taxon>
    </lineage>
</organism>
<dbReference type="EMBL" id="JACAZI010000008">
    <property type="protein sequence ID" value="KAF7354061.1"/>
    <property type="molecule type" value="Genomic_DNA"/>
</dbReference>
<proteinExistence type="predicted"/>
<keyword evidence="1 3" id="KW-0732">Signal</keyword>
<sequence length="288" mass="31384">MQALSLACLSLVLFLSTSVASPSLPSFSITPSLYDALVLYTKYSSAAYQSSCPHPLGHMLVKRIAEGDTHGFIARDDEHKEIVVSFRGTFSPGELCADAQVRLVPFVSPNISESCRVHQGSLKAYNDVAMDILATVRAQLQIFQRYRIVVTGHSLGGAIASLAAPSLKTAHPDVDIRLFTFGQPRTGDKEYAAYMESLIGVDNIFRAVHTIDGVPTGVPRELGYEHFATEYWQFQDPLPSEAPKDTVKKCIGGEDPTCSDSIPSTTANPAHTIYFGQLMTTNPLLCQR</sequence>
<feature type="domain" description="Fungal lipase-type" evidence="4">
    <location>
        <begin position="83"/>
        <end position="216"/>
    </location>
</feature>
<dbReference type="PANTHER" id="PTHR46640">
    <property type="entry name" value="TRIACYLGLYCEROL LIPASE, PUTATIVE (AFU_ORTHOLOGUE AFUA_6G06510)-RELATED"/>
    <property type="match status" value="1"/>
</dbReference>
<comment type="caution">
    <text evidence="5">The sequence shown here is derived from an EMBL/GenBank/DDBJ whole genome shotgun (WGS) entry which is preliminary data.</text>
</comment>
<dbReference type="InterPro" id="IPR029058">
    <property type="entry name" value="AB_hydrolase_fold"/>
</dbReference>
<evidence type="ECO:0000256" key="1">
    <source>
        <dbReference type="ARBA" id="ARBA00022729"/>
    </source>
</evidence>
<evidence type="ECO:0000256" key="2">
    <source>
        <dbReference type="ARBA" id="ARBA00022801"/>
    </source>
</evidence>
<dbReference type="CDD" id="cd00519">
    <property type="entry name" value="Lipase_3"/>
    <property type="match status" value="1"/>
</dbReference>
<dbReference type="Proteomes" id="UP000620124">
    <property type="component" value="Unassembled WGS sequence"/>
</dbReference>
<keyword evidence="2" id="KW-0378">Hydrolase</keyword>
<dbReference type="Pfam" id="PF01764">
    <property type="entry name" value="Lipase_3"/>
    <property type="match status" value="1"/>
</dbReference>
<dbReference type="AlphaFoldDB" id="A0A8H6Y8E4"/>
<dbReference type="GO" id="GO:0016787">
    <property type="term" value="F:hydrolase activity"/>
    <property type="evidence" value="ECO:0007669"/>
    <property type="project" value="UniProtKB-KW"/>
</dbReference>
<dbReference type="OrthoDB" id="438440at2759"/>
<feature type="chain" id="PRO_5034618105" evidence="3">
    <location>
        <begin position="21"/>
        <end position="288"/>
    </location>
</feature>